<sequence length="252" mass="28902">MIEQKLADGTGRIRRILVIGSPGIGNERGYEISETPLDYRKYEGLFDNDASGGALNYGRFLHAYVLASPRTRNYHHFVKDSCFTVYMNPWTIAECQSFADIIHLEDQDEWVRRFNLVGGKPRLLFSSCVQFGQLLGLVKAFTSRTIDELKVMVRLFEQQVFDKRIGHILFLFYRKEDPPSQDYLAFSSLAVEALVDARLNIHSVDEIRSLLHSPAQYFLAGYLQSVQRDFQSWCGKETERILLQGLATSTFV</sequence>
<dbReference type="InterPro" id="IPR052980">
    <property type="entry name" value="Crinkler_effector"/>
</dbReference>
<evidence type="ECO:0000313" key="1">
    <source>
        <dbReference type="EMBL" id="KAG6976233.1"/>
    </source>
</evidence>
<keyword evidence="2" id="KW-1185">Reference proteome</keyword>
<comment type="caution">
    <text evidence="1">The sequence shown here is derived from an EMBL/GenBank/DDBJ whole genome shotgun (WGS) entry which is preliminary data.</text>
</comment>
<protein>
    <recommendedName>
        <fullName evidence="3">Crinkler (CRN) family protein</fullName>
    </recommendedName>
</protein>
<organism evidence="1 2">
    <name type="scientific">Phytophthora aleatoria</name>
    <dbReference type="NCBI Taxonomy" id="2496075"/>
    <lineage>
        <taxon>Eukaryota</taxon>
        <taxon>Sar</taxon>
        <taxon>Stramenopiles</taxon>
        <taxon>Oomycota</taxon>
        <taxon>Peronosporomycetes</taxon>
        <taxon>Peronosporales</taxon>
        <taxon>Peronosporaceae</taxon>
        <taxon>Phytophthora</taxon>
    </lineage>
</organism>
<dbReference type="EMBL" id="JAENGY010000037">
    <property type="protein sequence ID" value="KAG6976233.1"/>
    <property type="molecule type" value="Genomic_DNA"/>
</dbReference>
<dbReference type="AlphaFoldDB" id="A0A8J5MD83"/>
<proteinExistence type="predicted"/>
<accession>A0A8J5MD83</accession>
<dbReference type="Proteomes" id="UP000709295">
    <property type="component" value="Unassembled WGS sequence"/>
</dbReference>
<name>A0A8J5MD83_9STRA</name>
<dbReference type="PANTHER" id="PTHR33129">
    <property type="entry name" value="PROTEIN KINASE DOMAIN-CONTAINING PROTEIN-RELATED"/>
    <property type="match status" value="1"/>
</dbReference>
<evidence type="ECO:0000313" key="2">
    <source>
        <dbReference type="Proteomes" id="UP000709295"/>
    </source>
</evidence>
<reference evidence="1" key="1">
    <citation type="submission" date="2021-01" db="EMBL/GenBank/DDBJ databases">
        <title>Phytophthora aleatoria, a newly-described species from Pinus radiata is distinct from Phytophthora cactorum isolates based on comparative genomics.</title>
        <authorList>
            <person name="Mcdougal R."/>
            <person name="Panda P."/>
            <person name="Williams N."/>
            <person name="Studholme D.J."/>
        </authorList>
    </citation>
    <scope>NUCLEOTIDE SEQUENCE</scope>
    <source>
        <strain evidence="1">NZFS 4037</strain>
    </source>
</reference>
<gene>
    <name evidence="1" type="ORF">JG688_00001571</name>
</gene>
<evidence type="ECO:0008006" key="3">
    <source>
        <dbReference type="Google" id="ProtNLM"/>
    </source>
</evidence>